<proteinExistence type="inferred from homology"/>
<keyword evidence="3 5" id="KW-0378">Hydrolase</keyword>
<feature type="signal peptide" evidence="7">
    <location>
        <begin position="1"/>
        <end position="30"/>
    </location>
</feature>
<evidence type="ECO:0000256" key="7">
    <source>
        <dbReference type="SAM" id="SignalP"/>
    </source>
</evidence>
<dbReference type="PROSITE" id="PS00146">
    <property type="entry name" value="BETA_LACTAMASE_A"/>
    <property type="match status" value="1"/>
</dbReference>
<dbReference type="InterPro" id="IPR023650">
    <property type="entry name" value="Beta-lactam_class-A_AS"/>
</dbReference>
<name>A0AB39BF33_9MICO</name>
<evidence type="ECO:0000256" key="1">
    <source>
        <dbReference type="ARBA" id="ARBA00009009"/>
    </source>
</evidence>
<gene>
    <name evidence="9" type="primary">bla</name>
    <name evidence="9" type="ORF">ABFY20_15025</name>
</gene>
<dbReference type="RefSeq" id="WP_368497042.1">
    <property type="nucleotide sequence ID" value="NZ_CP162511.1"/>
</dbReference>
<comment type="catalytic activity">
    <reaction evidence="5">
        <text>a beta-lactam + H2O = a substituted beta-amino acid</text>
        <dbReference type="Rhea" id="RHEA:20401"/>
        <dbReference type="ChEBI" id="CHEBI:15377"/>
        <dbReference type="ChEBI" id="CHEBI:35627"/>
        <dbReference type="ChEBI" id="CHEBI:140347"/>
        <dbReference type="EC" id="3.5.2.6"/>
    </reaction>
</comment>
<protein>
    <recommendedName>
        <fullName evidence="2 5">Beta-lactamase</fullName>
        <ecNumber evidence="2 5">3.5.2.6</ecNumber>
    </recommendedName>
</protein>
<dbReference type="Gene3D" id="3.40.710.10">
    <property type="entry name" value="DD-peptidase/beta-lactamase superfamily"/>
    <property type="match status" value="1"/>
</dbReference>
<dbReference type="PRINTS" id="PR00118">
    <property type="entry name" value="BLACTAMASEA"/>
</dbReference>
<dbReference type="SUPFAM" id="SSF56601">
    <property type="entry name" value="beta-lactamase/transpeptidase-like"/>
    <property type="match status" value="1"/>
</dbReference>
<accession>A0AB39BF33</accession>
<keyword evidence="4 5" id="KW-0046">Antibiotic resistance</keyword>
<feature type="compositionally biased region" description="Low complexity" evidence="6">
    <location>
        <begin position="47"/>
        <end position="62"/>
    </location>
</feature>
<sequence>MEPPAVRFFAVGTLASALSLAVALGLSGCAAPEVAPGSPAGSHSPEATATPAPGAGATTAPTPTRVDLSAELAAIESRYGVTVGVSARSTTGVEVEHRASDRFGYASTLKVFAAALLLATTSPEQRAATLTWTQADVDTAGYSPVTGEHIDSGLTLAELAEAAVRRSDNTALNLVLTAVGGPDALQGFLRTLGDDSTMVGAFEPELNTVTSGDPANTTTPSAYRAALQRVFDEGVLSDADAATLRQWMSGNATGDTLIRAGAPEGWIVADKSGGAGGIRNDIARVTTPEGEEIDVVVLTATVDPAAPSDDAAVAETSRVVLDAMR</sequence>
<evidence type="ECO:0000256" key="3">
    <source>
        <dbReference type="ARBA" id="ARBA00022801"/>
    </source>
</evidence>
<feature type="domain" description="Beta-lactamase class A catalytic" evidence="8">
    <location>
        <begin position="90"/>
        <end position="299"/>
    </location>
</feature>
<evidence type="ECO:0000259" key="8">
    <source>
        <dbReference type="Pfam" id="PF13354"/>
    </source>
</evidence>
<dbReference type="EMBL" id="CP162511">
    <property type="protein sequence ID" value="XDI04637.1"/>
    <property type="molecule type" value="Genomic_DNA"/>
</dbReference>
<dbReference type="InterPro" id="IPR012338">
    <property type="entry name" value="Beta-lactam/transpept-like"/>
</dbReference>
<dbReference type="GO" id="GO:0008800">
    <property type="term" value="F:beta-lactamase activity"/>
    <property type="evidence" value="ECO:0007669"/>
    <property type="project" value="UniProtKB-UniRule"/>
</dbReference>
<dbReference type="InterPro" id="IPR000871">
    <property type="entry name" value="Beta-lactam_class-A"/>
</dbReference>
<dbReference type="PANTHER" id="PTHR35333:SF3">
    <property type="entry name" value="BETA-LACTAMASE-TYPE TRANSPEPTIDASE FOLD CONTAINING PROTEIN"/>
    <property type="match status" value="1"/>
</dbReference>
<dbReference type="PANTHER" id="PTHR35333">
    <property type="entry name" value="BETA-LACTAMASE"/>
    <property type="match status" value="1"/>
</dbReference>
<evidence type="ECO:0000313" key="9">
    <source>
        <dbReference type="EMBL" id="XDI04637.1"/>
    </source>
</evidence>
<dbReference type="AlphaFoldDB" id="A0AB39BF33"/>
<dbReference type="Pfam" id="PF13354">
    <property type="entry name" value="Beta-lactamase2"/>
    <property type="match status" value="1"/>
</dbReference>
<keyword evidence="7" id="KW-0732">Signal</keyword>
<evidence type="ECO:0000256" key="6">
    <source>
        <dbReference type="SAM" id="MobiDB-lite"/>
    </source>
</evidence>
<dbReference type="GO" id="GO:0030655">
    <property type="term" value="P:beta-lactam antibiotic catabolic process"/>
    <property type="evidence" value="ECO:0007669"/>
    <property type="project" value="InterPro"/>
</dbReference>
<comment type="similarity">
    <text evidence="1 5">Belongs to the class-A beta-lactamase family.</text>
</comment>
<evidence type="ECO:0000256" key="5">
    <source>
        <dbReference type="RuleBase" id="RU361140"/>
    </source>
</evidence>
<feature type="chain" id="PRO_5044246629" description="Beta-lactamase" evidence="7">
    <location>
        <begin position="31"/>
        <end position="325"/>
    </location>
</feature>
<dbReference type="NCBIfam" id="NF033103">
    <property type="entry name" value="bla_class_A"/>
    <property type="match status" value="1"/>
</dbReference>
<evidence type="ECO:0000256" key="4">
    <source>
        <dbReference type="ARBA" id="ARBA00023251"/>
    </source>
</evidence>
<organism evidence="9">
    <name type="scientific">Herbiconiux sp. A18JL235</name>
    <dbReference type="NCBI Taxonomy" id="3152363"/>
    <lineage>
        <taxon>Bacteria</taxon>
        <taxon>Bacillati</taxon>
        <taxon>Actinomycetota</taxon>
        <taxon>Actinomycetes</taxon>
        <taxon>Micrococcales</taxon>
        <taxon>Microbacteriaceae</taxon>
        <taxon>Herbiconiux</taxon>
    </lineage>
</organism>
<dbReference type="EC" id="3.5.2.6" evidence="2 5"/>
<evidence type="ECO:0000256" key="2">
    <source>
        <dbReference type="ARBA" id="ARBA00012865"/>
    </source>
</evidence>
<dbReference type="GO" id="GO:0046677">
    <property type="term" value="P:response to antibiotic"/>
    <property type="evidence" value="ECO:0007669"/>
    <property type="project" value="UniProtKB-UniRule"/>
</dbReference>
<feature type="region of interest" description="Disordered" evidence="6">
    <location>
        <begin position="33"/>
        <end position="62"/>
    </location>
</feature>
<reference evidence="9" key="1">
    <citation type="submission" date="2024-05" db="EMBL/GenBank/DDBJ databases">
        <title>Herbiconiux sp. A18JL235.</title>
        <authorList>
            <person name="Zhang G."/>
        </authorList>
    </citation>
    <scope>NUCLEOTIDE SEQUENCE</scope>
    <source>
        <strain evidence="9">A18JL235</strain>
    </source>
</reference>
<dbReference type="PROSITE" id="PS51257">
    <property type="entry name" value="PROKAR_LIPOPROTEIN"/>
    <property type="match status" value="1"/>
</dbReference>
<dbReference type="InterPro" id="IPR045155">
    <property type="entry name" value="Beta-lactam_cat"/>
</dbReference>